<keyword evidence="2" id="KW-1185">Reference proteome</keyword>
<reference evidence="1" key="2">
    <citation type="submission" date="2020-09" db="EMBL/GenBank/DDBJ databases">
        <authorList>
            <person name="Sun Q."/>
            <person name="Ohkuma M."/>
        </authorList>
    </citation>
    <scope>NUCLEOTIDE SEQUENCE</scope>
    <source>
        <strain evidence="1">JCM 4391</strain>
    </source>
</reference>
<protein>
    <submittedName>
        <fullName evidence="1">Uncharacterized protein</fullName>
    </submittedName>
</protein>
<gene>
    <name evidence="1" type="ORF">GCM10010274_59210</name>
</gene>
<name>A0A918I3D6_9ACTN</name>
<evidence type="ECO:0000313" key="2">
    <source>
        <dbReference type="Proteomes" id="UP000636661"/>
    </source>
</evidence>
<accession>A0A918I3D6</accession>
<sequence length="126" mass="12847">MASTDPVIPPLDDLGDALHDLDGFRWLPGIAQILDGIETAATTPLTADQTQTMCAVLAGSTGADVLTLIGLLIQRLTTPATNPALRALPDTQAKAAQAAGEKAAYLLTAHDLHQPAAEAAGAIDGI</sequence>
<dbReference type="EMBL" id="BMTP01000020">
    <property type="protein sequence ID" value="GGU62572.1"/>
    <property type="molecule type" value="Genomic_DNA"/>
</dbReference>
<dbReference type="AlphaFoldDB" id="A0A918I3D6"/>
<dbReference type="Proteomes" id="UP000636661">
    <property type="component" value="Unassembled WGS sequence"/>
</dbReference>
<comment type="caution">
    <text evidence="1">The sequence shown here is derived from an EMBL/GenBank/DDBJ whole genome shotgun (WGS) entry which is preliminary data.</text>
</comment>
<dbReference type="RefSeq" id="WP_189554346.1">
    <property type="nucleotide sequence ID" value="NZ_BMTP01000020.1"/>
</dbReference>
<evidence type="ECO:0000313" key="1">
    <source>
        <dbReference type="EMBL" id="GGU62572.1"/>
    </source>
</evidence>
<organism evidence="1 2">
    <name type="scientific">Streptomyces lavendofoliae</name>
    <dbReference type="NCBI Taxonomy" id="67314"/>
    <lineage>
        <taxon>Bacteria</taxon>
        <taxon>Bacillati</taxon>
        <taxon>Actinomycetota</taxon>
        <taxon>Actinomycetes</taxon>
        <taxon>Kitasatosporales</taxon>
        <taxon>Streptomycetaceae</taxon>
        <taxon>Streptomyces</taxon>
    </lineage>
</organism>
<proteinExistence type="predicted"/>
<reference evidence="1" key="1">
    <citation type="journal article" date="2014" name="Int. J. Syst. Evol. Microbiol.">
        <title>Complete genome sequence of Corynebacterium casei LMG S-19264T (=DSM 44701T), isolated from a smear-ripened cheese.</title>
        <authorList>
            <consortium name="US DOE Joint Genome Institute (JGI-PGF)"/>
            <person name="Walter F."/>
            <person name="Albersmeier A."/>
            <person name="Kalinowski J."/>
            <person name="Ruckert C."/>
        </authorList>
    </citation>
    <scope>NUCLEOTIDE SEQUENCE</scope>
    <source>
        <strain evidence="1">JCM 4391</strain>
    </source>
</reference>